<protein>
    <submittedName>
        <fullName evidence="1">Uncharacterized protein</fullName>
    </submittedName>
</protein>
<organism evidence="1 2">
    <name type="scientific">Enterococcus gallinarum</name>
    <dbReference type="NCBI Taxonomy" id="1353"/>
    <lineage>
        <taxon>Bacteria</taxon>
        <taxon>Bacillati</taxon>
        <taxon>Bacillota</taxon>
        <taxon>Bacilli</taxon>
        <taxon>Lactobacillales</taxon>
        <taxon>Enterococcaceae</taxon>
        <taxon>Enterococcus</taxon>
    </lineage>
</organism>
<comment type="caution">
    <text evidence="1">The sequence shown here is derived from an EMBL/GenBank/DDBJ whole genome shotgun (WGS) entry which is preliminary data.</text>
</comment>
<evidence type="ECO:0000313" key="2">
    <source>
        <dbReference type="Proteomes" id="UP001241571"/>
    </source>
</evidence>
<proteinExistence type="predicted"/>
<name>A0ABD4ZSY2_ENTGA</name>
<evidence type="ECO:0000313" key="1">
    <source>
        <dbReference type="EMBL" id="MDL4935803.1"/>
    </source>
</evidence>
<dbReference type="RefSeq" id="WP_217956100.1">
    <property type="nucleotide sequence ID" value="NZ_CAJSYR010000002.1"/>
</dbReference>
<sequence length="45" mass="5355">MKYDLDQYFQTGIQSEIKRLELKYGKEAVLAGIETYLKQNKQEDQ</sequence>
<dbReference type="EMBL" id="JASUBT010000005">
    <property type="protein sequence ID" value="MDL4935803.1"/>
    <property type="molecule type" value="Genomic_DNA"/>
</dbReference>
<dbReference type="Proteomes" id="UP001241571">
    <property type="component" value="Unassembled WGS sequence"/>
</dbReference>
<gene>
    <name evidence="1" type="ORF">QRX88_08765</name>
</gene>
<accession>A0ABD4ZSY2</accession>
<reference evidence="1 2" key="1">
    <citation type="submission" date="2023-06" db="EMBL/GenBank/DDBJ databases">
        <title>Acute promotion of culturable opportunistic pathogens and persistent increase of antibiotic resistance following antibiotic exposure in mouse gut microbiota.</title>
        <authorList>
            <person name="Li L."/>
            <person name="Wang B."/>
            <person name="Sun Y."/>
            <person name="Wang M."/>
            <person name="Xu H."/>
        </authorList>
    </citation>
    <scope>NUCLEOTIDE SEQUENCE [LARGE SCALE GENOMIC DNA]</scope>
    <source>
        <strain evidence="1 2">CRI2_2</strain>
    </source>
</reference>
<dbReference type="AlphaFoldDB" id="A0ABD4ZSY2"/>